<evidence type="ECO:0000313" key="20">
    <source>
        <dbReference type="Proteomes" id="UP000278715"/>
    </source>
</evidence>
<protein>
    <submittedName>
        <fullName evidence="3">Uncharacterized protein</fullName>
    </submittedName>
</protein>
<evidence type="ECO:0000313" key="17">
    <source>
        <dbReference type="Proteomes" id="UP000273194"/>
    </source>
</evidence>
<evidence type="ECO:0000313" key="10">
    <source>
        <dbReference type="EMBL" id="AZF84252.1"/>
    </source>
</evidence>
<evidence type="ECO:0000313" key="12">
    <source>
        <dbReference type="Proteomes" id="UP000033057"/>
    </source>
</evidence>
<reference evidence="3" key="3">
    <citation type="submission" date="2018-10" db="EMBL/GenBank/DDBJ databases">
        <authorList>
            <person name="McCarthy S."/>
            <person name="Gradnigo J."/>
            <person name="Johnson T."/>
            <person name="Payne S."/>
            <person name="Lipzen A."/>
            <person name="Schackwitz W."/>
            <person name="Martin J."/>
            <person name="Moriyama E."/>
            <person name="Blum P."/>
        </authorList>
    </citation>
    <scope>NUCLEOTIDE SEQUENCE</scope>
    <source>
        <strain evidence="1">SARC-B</strain>
        <strain evidence="2">SARC-C</strain>
        <strain evidence="3">SULA</strain>
    </source>
</reference>
<evidence type="ECO:0000313" key="22">
    <source>
        <dbReference type="Proteomes" id="UP000594632"/>
    </source>
</evidence>
<dbReference type="KEGG" id="ssol:SULB_1897"/>
<evidence type="ECO:0000313" key="19">
    <source>
        <dbReference type="Proteomes" id="UP000275843"/>
    </source>
</evidence>
<dbReference type="EMBL" id="CP033240">
    <property type="protein sequence ID" value="AZF81676.1"/>
    <property type="molecule type" value="Genomic_DNA"/>
</dbReference>
<dbReference type="Proteomes" id="UP000033057">
    <property type="component" value="Chromosome"/>
</dbReference>
<dbReference type="OrthoDB" id="36276at2157"/>
<dbReference type="Proteomes" id="UP000275843">
    <property type="component" value="Chromosome"/>
</dbReference>
<dbReference type="PATRIC" id="fig|2287.6.peg.1949"/>
<dbReference type="RefSeq" id="WP_009992297.1">
    <property type="nucleotide sequence ID" value="NZ_CP011055.2"/>
</dbReference>
<evidence type="ECO:0000313" key="14">
    <source>
        <dbReference type="Proteomes" id="UP000033106"/>
    </source>
</evidence>
<reference evidence="11 22" key="4">
    <citation type="journal article" date="2020" name="Nat. Commun.">
        <title>The structures of two archaeal type IV pili illuminate evolutionary relationships.</title>
        <authorList>
            <person name="Wang F."/>
            <person name="Baquero D.P."/>
            <person name="Su Z."/>
            <person name="Beltran L.C."/>
            <person name="Prangishvili D."/>
            <person name="Krupovic M."/>
            <person name="Egelman E.H."/>
        </authorList>
    </citation>
    <scope>NUCLEOTIDE SEQUENCE [LARGE SCALE GENOMIC DNA]</scope>
    <source>
        <strain evidence="11 22">POZ149</strain>
    </source>
</reference>
<evidence type="ECO:0000313" key="6">
    <source>
        <dbReference type="EMBL" id="AZF73840.1"/>
    </source>
</evidence>
<dbReference type="EMBL" id="CP033238">
    <property type="protein sequence ID" value="AZF76463.1"/>
    <property type="molecule type" value="Genomic_DNA"/>
</dbReference>
<dbReference type="EMBL" id="CP033239">
    <property type="protein sequence ID" value="AZF79071.1"/>
    <property type="molecule type" value="Genomic_DNA"/>
</dbReference>
<dbReference type="Proteomes" id="UP000033106">
    <property type="component" value="Chromosome"/>
</dbReference>
<evidence type="ECO:0000313" key="8">
    <source>
        <dbReference type="EMBL" id="AZF79071.1"/>
    </source>
</evidence>
<dbReference type="EMBL" id="CP011057">
    <property type="protein sequence ID" value="AKA79513.1"/>
    <property type="molecule type" value="Genomic_DNA"/>
</dbReference>
<organism evidence="3 14">
    <name type="scientific">Saccharolobus solfataricus</name>
    <name type="common">Sulfolobus solfataricus</name>
    <dbReference type="NCBI Taxonomy" id="2287"/>
    <lineage>
        <taxon>Archaea</taxon>
        <taxon>Thermoproteota</taxon>
        <taxon>Thermoprotei</taxon>
        <taxon>Sulfolobales</taxon>
        <taxon>Sulfolobaceae</taxon>
        <taxon>Saccharolobus</taxon>
    </lineage>
</organism>
<evidence type="ECO:0000313" key="16">
    <source>
        <dbReference type="Proteomes" id="UP000269431"/>
    </source>
</evidence>
<reference evidence="12 13" key="1">
    <citation type="journal article" date="2015" name="Genome Announc.">
        <title>Complete Genome Sequence of Sulfolobus solfataricus Strain 98/2 and Evolved Derivatives.</title>
        <authorList>
            <person name="McCarthy S."/>
            <person name="Gradnigo J."/>
            <person name="Johnson T."/>
            <person name="Payne S."/>
            <person name="Lipzen A."/>
            <person name="Martin J."/>
            <person name="Schackwitz W."/>
            <person name="Moriyama E."/>
            <person name="Blum P."/>
        </authorList>
    </citation>
    <scope>NUCLEOTIDE SEQUENCE [LARGE SCALE GENOMIC DNA]</scope>
    <source>
        <strain evidence="12">98/2 SULC</strain>
        <strain evidence="1">SARC-B</strain>
        <strain evidence="2">SARC-C</strain>
        <strain evidence="3 14">SULA</strain>
        <strain evidence="13">SULB</strain>
    </source>
</reference>
<reference evidence="15 16" key="2">
    <citation type="journal article" date="2018" name="Proc. Natl. Acad. Sci. U.S.A.">
        <title>Nonmutational mechanism of inheritance in the Archaeon Sulfolobus solfataricus.</title>
        <authorList>
            <person name="Payne S."/>
            <person name="McCarthy S."/>
            <person name="Johnson T."/>
            <person name="North E."/>
            <person name="Blum P."/>
        </authorList>
    </citation>
    <scope>NUCLEOTIDE SEQUENCE [LARGE SCALE GENOMIC DNA]</scope>
    <source>
        <strain evidence="5 15">SARC-H</strain>
        <strain evidence="6 19">SARC-I</strain>
        <strain evidence="8 20">SARC-N</strain>
        <strain evidence="9 21">SARC-O</strain>
        <strain evidence="10 16">SUL120</strain>
        <strain evidence="4 17">SULG</strain>
        <strain evidence="7 18">SULM</strain>
    </source>
</reference>
<sequence>MNPFVVKLTGRILKITSNLEYPVRVLEIILKYNVTVNMIDDKVGLKAITDSVKVNKELRKNESLEIETRLEDISEISIIYRDTMMVRRFDISL</sequence>
<evidence type="ECO:0000313" key="11">
    <source>
        <dbReference type="EMBL" id="QPG51067.1"/>
    </source>
</evidence>
<dbReference type="KEGG" id="ssoa:SULA_1896"/>
<dbReference type="EMBL" id="CP033237">
    <property type="protein sequence ID" value="AZF73840.1"/>
    <property type="molecule type" value="Genomic_DNA"/>
</dbReference>
<dbReference type="Proteomes" id="UP000269431">
    <property type="component" value="Chromosome"/>
</dbReference>
<dbReference type="Proteomes" id="UP000278715">
    <property type="component" value="Chromosome"/>
</dbReference>
<evidence type="ECO:0000313" key="1">
    <source>
        <dbReference type="EMBL" id="AKA74122.1"/>
    </source>
</evidence>
<evidence type="ECO:0000313" key="5">
    <source>
        <dbReference type="EMBL" id="AZF71220.1"/>
    </source>
</evidence>
<dbReference type="Proteomes" id="UP000273194">
    <property type="component" value="Chromosome"/>
</dbReference>
<evidence type="ECO:0000313" key="15">
    <source>
        <dbReference type="Proteomes" id="UP000267993"/>
    </source>
</evidence>
<evidence type="ECO:0000313" key="2">
    <source>
        <dbReference type="EMBL" id="AKA76820.1"/>
    </source>
</evidence>
<dbReference type="GeneID" id="1455133"/>
<dbReference type="GeneID" id="44129813"/>
<evidence type="ECO:0000313" key="18">
    <source>
        <dbReference type="Proteomes" id="UP000273443"/>
    </source>
</evidence>
<evidence type="ECO:0000313" key="3">
    <source>
        <dbReference type="EMBL" id="AKA79513.1"/>
    </source>
</evidence>
<name>A0A0E3MGM1_SACSO</name>
<gene>
    <name evidence="11" type="ORF">HFC64_15685</name>
    <name evidence="3" type="ORF">SULA_1896</name>
    <name evidence="1" type="ORF">SULB_1897</name>
    <name evidence="2" type="ORF">SULC_1895</name>
    <name evidence="4" type="ORF">SULG_09530</name>
    <name evidence="5" type="ORF">SULH_09530</name>
    <name evidence="6" type="ORF">SULI_09530</name>
    <name evidence="7" type="ORF">SULM_09520</name>
    <name evidence="8" type="ORF">SULN_09520</name>
    <name evidence="9" type="ORF">SULO_09530</name>
    <name evidence="10" type="ORF">SULZ_09455</name>
</gene>
<evidence type="ECO:0000313" key="7">
    <source>
        <dbReference type="EMBL" id="AZF76463.1"/>
    </source>
</evidence>
<dbReference type="Proteomes" id="UP000273443">
    <property type="component" value="Chromosome"/>
</dbReference>
<evidence type="ECO:0000313" key="4">
    <source>
        <dbReference type="EMBL" id="AZF68600.1"/>
    </source>
</evidence>
<dbReference type="OMA" id="EAKICGE"/>
<dbReference type="EMBL" id="CP033241">
    <property type="protein sequence ID" value="AZF84252.1"/>
    <property type="molecule type" value="Genomic_DNA"/>
</dbReference>
<dbReference type="EMBL" id="CP033235">
    <property type="protein sequence ID" value="AZF68600.1"/>
    <property type="molecule type" value="Genomic_DNA"/>
</dbReference>
<dbReference type="EMBL" id="CP050869">
    <property type="protein sequence ID" value="QPG51067.1"/>
    <property type="molecule type" value="Genomic_DNA"/>
</dbReference>
<proteinExistence type="predicted"/>
<dbReference type="Proteomes" id="UP000033085">
    <property type="component" value="Chromosome"/>
</dbReference>
<evidence type="ECO:0000313" key="9">
    <source>
        <dbReference type="EMBL" id="AZF81676.1"/>
    </source>
</evidence>
<dbReference type="KEGG" id="ssof:SULC_1895"/>
<accession>A0A0E3MGM1</accession>
<dbReference type="Proteomes" id="UP000282269">
    <property type="component" value="Chromosome"/>
</dbReference>
<dbReference type="Proteomes" id="UP000267993">
    <property type="component" value="Chromosome"/>
</dbReference>
<dbReference type="Proteomes" id="UP000594632">
    <property type="component" value="Chromosome"/>
</dbReference>
<dbReference type="EMBL" id="CP011056">
    <property type="protein sequence ID" value="AKA76820.1"/>
    <property type="molecule type" value="Genomic_DNA"/>
</dbReference>
<dbReference type="AlphaFoldDB" id="A0A0E3MGM1"/>
<evidence type="ECO:0000313" key="21">
    <source>
        <dbReference type="Proteomes" id="UP000282269"/>
    </source>
</evidence>
<dbReference type="EMBL" id="CP033236">
    <property type="protein sequence ID" value="AZF71220.1"/>
    <property type="molecule type" value="Genomic_DNA"/>
</dbReference>
<evidence type="ECO:0000313" key="13">
    <source>
        <dbReference type="Proteomes" id="UP000033085"/>
    </source>
</evidence>
<dbReference type="EMBL" id="CP011055">
    <property type="protein sequence ID" value="AKA74122.1"/>
    <property type="molecule type" value="Genomic_DNA"/>
</dbReference>